<feature type="compositionally biased region" description="Polar residues" evidence="1">
    <location>
        <begin position="279"/>
        <end position="298"/>
    </location>
</feature>
<dbReference type="OrthoDB" id="5407781at2759"/>
<evidence type="ECO:0000256" key="1">
    <source>
        <dbReference type="SAM" id="MobiDB-lite"/>
    </source>
</evidence>
<reference evidence="2 3" key="1">
    <citation type="journal article" date="2020" name="Genome Biol. Evol.">
        <title>A new high-quality draft genome assembly of the Chinese cordyceps Ophiocordyceps sinensis.</title>
        <authorList>
            <person name="Shu R."/>
            <person name="Zhang J."/>
            <person name="Meng Q."/>
            <person name="Zhang H."/>
            <person name="Zhou G."/>
            <person name="Li M."/>
            <person name="Wu P."/>
            <person name="Zhao Y."/>
            <person name="Chen C."/>
            <person name="Qin Q."/>
        </authorList>
    </citation>
    <scope>NUCLEOTIDE SEQUENCE [LARGE SCALE GENOMIC DNA]</scope>
    <source>
        <strain evidence="2 3">IOZ07</strain>
    </source>
</reference>
<name>A0A8H4PZT2_9HYPO</name>
<feature type="compositionally biased region" description="Polar residues" evidence="1">
    <location>
        <begin position="42"/>
        <end position="58"/>
    </location>
</feature>
<dbReference type="PANTHER" id="PTHR39610">
    <property type="entry name" value="BZIP DOMAIN-CONTAINING PROTEIN-RELATED"/>
    <property type="match status" value="1"/>
</dbReference>
<feature type="region of interest" description="Disordered" evidence="1">
    <location>
        <begin position="144"/>
        <end position="232"/>
    </location>
</feature>
<organism evidence="2 3">
    <name type="scientific">Ophiocordyceps sinensis</name>
    <dbReference type="NCBI Taxonomy" id="72228"/>
    <lineage>
        <taxon>Eukaryota</taxon>
        <taxon>Fungi</taxon>
        <taxon>Dikarya</taxon>
        <taxon>Ascomycota</taxon>
        <taxon>Pezizomycotina</taxon>
        <taxon>Sordariomycetes</taxon>
        <taxon>Hypocreomycetidae</taxon>
        <taxon>Hypocreales</taxon>
        <taxon>Ophiocordycipitaceae</taxon>
        <taxon>Ophiocordyceps</taxon>
    </lineage>
</organism>
<sequence>MANSQGALLARADSPTRSPRSASISLQAAATMNAGLQREPSRQSSSGSLPRNTSSPQTGRRRSTVLMNLQLHDPSIPAPGEMAHEQSANQYSSPHTYYGSPLMADPHHHRTPSLGELHQELEAEQEAHVNRLLQMIRQQQLELQRLQAGRPSQSQDAAGDESAGVDTRERPAGSFQQLPTLLPGAPPLPPIGSYARSPGFSHPRSSFDVARADLHRRSRTPSRGTSPRLRATSISADSGDWVMGGRDESAFYQAETQMLVRENQMLRHRIRDLEKQLADISTNPASATEPTIPSQLTRSSTTADEADEADASGKAS</sequence>
<dbReference type="AlphaFoldDB" id="A0A8H4PZT2"/>
<evidence type="ECO:0000313" key="3">
    <source>
        <dbReference type="Proteomes" id="UP000557566"/>
    </source>
</evidence>
<evidence type="ECO:0000313" key="2">
    <source>
        <dbReference type="EMBL" id="KAF4513507.1"/>
    </source>
</evidence>
<feature type="region of interest" description="Disordered" evidence="1">
    <location>
        <begin position="1"/>
        <end position="111"/>
    </location>
</feature>
<dbReference type="Proteomes" id="UP000557566">
    <property type="component" value="Unassembled WGS sequence"/>
</dbReference>
<protein>
    <submittedName>
        <fullName evidence="2">Uncharacterized protein</fullName>
    </submittedName>
</protein>
<gene>
    <name evidence="2" type="ORF">G6O67_000771</name>
</gene>
<accession>A0A8H4PZT2</accession>
<feature type="compositionally biased region" description="Polar residues" evidence="1">
    <location>
        <begin position="15"/>
        <end position="30"/>
    </location>
</feature>
<feature type="region of interest" description="Disordered" evidence="1">
    <location>
        <begin position="277"/>
        <end position="316"/>
    </location>
</feature>
<feature type="compositionally biased region" description="Low complexity" evidence="1">
    <location>
        <begin position="221"/>
        <end position="230"/>
    </location>
</feature>
<comment type="caution">
    <text evidence="2">The sequence shown here is derived from an EMBL/GenBank/DDBJ whole genome shotgun (WGS) entry which is preliminary data.</text>
</comment>
<dbReference type="EMBL" id="JAAVMX010000001">
    <property type="protein sequence ID" value="KAF4513507.1"/>
    <property type="molecule type" value="Genomic_DNA"/>
</dbReference>
<feature type="compositionally biased region" description="Polar residues" evidence="1">
    <location>
        <begin position="86"/>
        <end position="95"/>
    </location>
</feature>
<proteinExistence type="predicted"/>
<dbReference type="PANTHER" id="PTHR39610:SF2">
    <property type="entry name" value="BZIP DOMAIN-CONTAINING PROTEIN"/>
    <property type="match status" value="1"/>
</dbReference>
<keyword evidence="3" id="KW-1185">Reference proteome</keyword>